<sequence length="56" mass="6734">MMTPVFYVTYPPGQSFWWNMLMMLIGPLTERVSVVFELFRCRCNQQRRSLSERRGS</sequence>
<reference evidence="2" key="1">
    <citation type="submission" date="2014-11" db="EMBL/GenBank/DDBJ databases">
        <authorList>
            <person name="Amaro Gonzalez C."/>
        </authorList>
    </citation>
    <scope>NUCLEOTIDE SEQUENCE</scope>
</reference>
<reference evidence="2" key="2">
    <citation type="journal article" date="2015" name="Fish Shellfish Immunol.">
        <title>Early steps in the European eel (Anguilla anguilla)-Vibrio vulnificus interaction in the gills: Role of the RtxA13 toxin.</title>
        <authorList>
            <person name="Callol A."/>
            <person name="Pajuelo D."/>
            <person name="Ebbesson L."/>
            <person name="Teles M."/>
            <person name="MacKenzie S."/>
            <person name="Amaro C."/>
        </authorList>
    </citation>
    <scope>NUCLEOTIDE SEQUENCE</scope>
</reference>
<keyword evidence="1" id="KW-1133">Transmembrane helix</keyword>
<evidence type="ECO:0000313" key="2">
    <source>
        <dbReference type="EMBL" id="JAH75088.1"/>
    </source>
</evidence>
<dbReference type="AlphaFoldDB" id="A0A0E9VCZ5"/>
<feature type="transmembrane region" description="Helical" evidence="1">
    <location>
        <begin position="16"/>
        <end position="39"/>
    </location>
</feature>
<organism evidence="2">
    <name type="scientific">Anguilla anguilla</name>
    <name type="common">European freshwater eel</name>
    <name type="synonym">Muraena anguilla</name>
    <dbReference type="NCBI Taxonomy" id="7936"/>
    <lineage>
        <taxon>Eukaryota</taxon>
        <taxon>Metazoa</taxon>
        <taxon>Chordata</taxon>
        <taxon>Craniata</taxon>
        <taxon>Vertebrata</taxon>
        <taxon>Euteleostomi</taxon>
        <taxon>Actinopterygii</taxon>
        <taxon>Neopterygii</taxon>
        <taxon>Teleostei</taxon>
        <taxon>Anguilliformes</taxon>
        <taxon>Anguillidae</taxon>
        <taxon>Anguilla</taxon>
    </lineage>
</organism>
<keyword evidence="1" id="KW-0812">Transmembrane</keyword>
<proteinExistence type="predicted"/>
<keyword evidence="1" id="KW-0472">Membrane</keyword>
<accession>A0A0E9VCZ5</accession>
<name>A0A0E9VCZ5_ANGAN</name>
<evidence type="ECO:0000256" key="1">
    <source>
        <dbReference type="SAM" id="Phobius"/>
    </source>
</evidence>
<dbReference type="EMBL" id="GBXM01033489">
    <property type="protein sequence ID" value="JAH75088.1"/>
    <property type="molecule type" value="Transcribed_RNA"/>
</dbReference>
<protein>
    <submittedName>
        <fullName evidence="2">Uncharacterized protein</fullName>
    </submittedName>
</protein>